<evidence type="ECO:0000256" key="7">
    <source>
        <dbReference type="ARBA" id="ARBA00023136"/>
    </source>
</evidence>
<dbReference type="CDD" id="cd06550">
    <property type="entry name" value="TM_ABC_iron-siderophores_like"/>
    <property type="match status" value="1"/>
</dbReference>
<keyword evidence="6 8" id="KW-1133">Transmembrane helix</keyword>
<feature type="transmembrane region" description="Helical" evidence="8">
    <location>
        <begin position="151"/>
        <end position="171"/>
    </location>
</feature>
<feature type="transmembrane region" description="Helical" evidence="8">
    <location>
        <begin position="21"/>
        <end position="41"/>
    </location>
</feature>
<comment type="caution">
    <text evidence="9">The sequence shown here is derived from an EMBL/GenBank/DDBJ whole genome shotgun (WGS) entry which is preliminary data.</text>
</comment>
<dbReference type="InterPro" id="IPR000522">
    <property type="entry name" value="ABC_transptr_permease_BtuC"/>
</dbReference>
<evidence type="ECO:0000256" key="2">
    <source>
        <dbReference type="ARBA" id="ARBA00007935"/>
    </source>
</evidence>
<feature type="transmembrane region" description="Helical" evidence="8">
    <location>
        <begin position="183"/>
        <end position="203"/>
    </location>
</feature>
<dbReference type="PANTHER" id="PTHR30472:SF25">
    <property type="entry name" value="ABC TRANSPORTER PERMEASE PROTEIN MJ0876-RELATED"/>
    <property type="match status" value="1"/>
</dbReference>
<evidence type="ECO:0000256" key="5">
    <source>
        <dbReference type="ARBA" id="ARBA00022692"/>
    </source>
</evidence>
<reference evidence="9 10" key="1">
    <citation type="submission" date="2024-09" db="EMBL/GenBank/DDBJ databases">
        <authorList>
            <person name="D'Angelo T."/>
        </authorList>
    </citation>
    <scope>NUCLEOTIDE SEQUENCE [LARGE SCALE GENOMIC DNA]</scope>
    <source>
        <strain evidence="9">SAG AM-320-E07</strain>
    </source>
</reference>
<feature type="transmembrane region" description="Helical" evidence="8">
    <location>
        <begin position="272"/>
        <end position="301"/>
    </location>
</feature>
<sequence>MESAHRKRPAARKAPTRRPGIWVLLLSAALLLSMLVSLGLGSADVGIGDALRILGTKLHLYSPEKHDVDEIIPAADVGSTPEQGVILQIRLPRVVLAVLIGMLLAISGVVMQAFFRNVMAGPYLVGVSSGAALGAVLAMILGWAFSIGKLSTVPLSAFVFALAVVALVYVLNRRRGKLQTDGLLLTGIAVASAISAVVAVLMVMSSRSVHQVLFWLLGSLSAARWDHVEVVLPYAVVGVVVVLFLARDMDLLLWGDVTGAALGVQVDRTRTILLVAASLMTASAVAVSGVIGFVGLMVPHVARFLVGAMHRRLIVVSALLGGLLLLWADVLARTLWAPTELPLGAITAIVGAPFLVYLCTRGRVAGR</sequence>
<evidence type="ECO:0000256" key="4">
    <source>
        <dbReference type="ARBA" id="ARBA00022475"/>
    </source>
</evidence>
<evidence type="ECO:0000313" key="9">
    <source>
        <dbReference type="EMBL" id="MFC1571996.1"/>
    </source>
</evidence>
<keyword evidence="10" id="KW-1185">Reference proteome</keyword>
<keyword evidence="5 8" id="KW-0812">Transmembrane</keyword>
<dbReference type="Gene3D" id="1.10.3470.10">
    <property type="entry name" value="ABC transporter involved in vitamin B12 uptake, BtuC"/>
    <property type="match status" value="1"/>
</dbReference>
<evidence type="ECO:0000256" key="8">
    <source>
        <dbReference type="SAM" id="Phobius"/>
    </source>
</evidence>
<dbReference type="InterPro" id="IPR037294">
    <property type="entry name" value="ABC_BtuC-like"/>
</dbReference>
<comment type="similarity">
    <text evidence="2">Belongs to the binding-protein-dependent transport system permease family. FecCD subfamily.</text>
</comment>
<dbReference type="Pfam" id="PF01032">
    <property type="entry name" value="FecCD"/>
    <property type="match status" value="1"/>
</dbReference>
<dbReference type="Proteomes" id="UP001593833">
    <property type="component" value="Unassembled WGS sequence"/>
</dbReference>
<evidence type="ECO:0000256" key="1">
    <source>
        <dbReference type="ARBA" id="ARBA00004651"/>
    </source>
</evidence>
<evidence type="ECO:0000313" key="10">
    <source>
        <dbReference type="Proteomes" id="UP001593833"/>
    </source>
</evidence>
<evidence type="ECO:0000256" key="3">
    <source>
        <dbReference type="ARBA" id="ARBA00022448"/>
    </source>
</evidence>
<feature type="transmembrane region" description="Helical" evidence="8">
    <location>
        <begin position="94"/>
        <end position="115"/>
    </location>
</feature>
<protein>
    <submittedName>
        <fullName evidence="9">FecCD family ABC transporter permease</fullName>
    </submittedName>
</protein>
<name>A0ABV6YIR4_UNCEI</name>
<feature type="transmembrane region" description="Helical" evidence="8">
    <location>
        <begin position="341"/>
        <end position="360"/>
    </location>
</feature>
<organism evidence="9 10">
    <name type="scientific">Eiseniibacteriota bacterium</name>
    <dbReference type="NCBI Taxonomy" id="2212470"/>
    <lineage>
        <taxon>Bacteria</taxon>
        <taxon>Candidatus Eiseniibacteriota</taxon>
    </lineage>
</organism>
<proteinExistence type="inferred from homology"/>
<accession>A0ABV6YIR4</accession>
<comment type="subcellular location">
    <subcellularLocation>
        <location evidence="1">Cell membrane</location>
        <topology evidence="1">Multi-pass membrane protein</topology>
    </subcellularLocation>
</comment>
<feature type="transmembrane region" description="Helical" evidence="8">
    <location>
        <begin position="313"/>
        <end position="335"/>
    </location>
</feature>
<keyword evidence="3" id="KW-0813">Transport</keyword>
<evidence type="ECO:0000256" key="6">
    <source>
        <dbReference type="ARBA" id="ARBA00022989"/>
    </source>
</evidence>
<gene>
    <name evidence="9" type="ORF">ACFL6M_00195</name>
</gene>
<keyword evidence="7 8" id="KW-0472">Membrane</keyword>
<feature type="transmembrane region" description="Helical" evidence="8">
    <location>
        <begin position="230"/>
        <end position="246"/>
    </location>
</feature>
<dbReference type="EMBL" id="JBHPKH010000001">
    <property type="protein sequence ID" value="MFC1571996.1"/>
    <property type="molecule type" value="Genomic_DNA"/>
</dbReference>
<dbReference type="PANTHER" id="PTHR30472">
    <property type="entry name" value="FERRIC ENTEROBACTIN TRANSPORT SYSTEM PERMEASE PROTEIN"/>
    <property type="match status" value="1"/>
</dbReference>
<keyword evidence="4" id="KW-1003">Cell membrane</keyword>
<feature type="transmembrane region" description="Helical" evidence="8">
    <location>
        <begin position="122"/>
        <end position="145"/>
    </location>
</feature>
<dbReference type="SUPFAM" id="SSF81345">
    <property type="entry name" value="ABC transporter involved in vitamin B12 uptake, BtuC"/>
    <property type="match status" value="1"/>
</dbReference>